<dbReference type="RefSeq" id="WP_160905740.1">
    <property type="nucleotide sequence ID" value="NZ_WVHS01000001.1"/>
</dbReference>
<gene>
    <name evidence="2" type="ORF">GS398_05740</name>
</gene>
<protein>
    <submittedName>
        <fullName evidence="2">NAD(P)H-binding protein</fullName>
    </submittedName>
</protein>
<organism evidence="2 3">
    <name type="scientific">Hufsiella ginkgonis</name>
    <dbReference type="NCBI Taxonomy" id="2695274"/>
    <lineage>
        <taxon>Bacteria</taxon>
        <taxon>Pseudomonadati</taxon>
        <taxon>Bacteroidota</taxon>
        <taxon>Sphingobacteriia</taxon>
        <taxon>Sphingobacteriales</taxon>
        <taxon>Sphingobacteriaceae</taxon>
        <taxon>Hufsiella</taxon>
    </lineage>
</organism>
<dbReference type="InterPro" id="IPR051606">
    <property type="entry name" value="Polyketide_Oxido-like"/>
</dbReference>
<dbReference type="EMBL" id="WVHS01000001">
    <property type="protein sequence ID" value="MXV14791.1"/>
    <property type="molecule type" value="Genomic_DNA"/>
</dbReference>
<proteinExistence type="predicted"/>
<dbReference type="PANTHER" id="PTHR43355">
    <property type="entry name" value="FLAVIN REDUCTASE (NADPH)"/>
    <property type="match status" value="1"/>
</dbReference>
<dbReference type="PANTHER" id="PTHR43355:SF2">
    <property type="entry name" value="FLAVIN REDUCTASE (NADPH)"/>
    <property type="match status" value="1"/>
</dbReference>
<evidence type="ECO:0000259" key="1">
    <source>
        <dbReference type="Pfam" id="PF13460"/>
    </source>
</evidence>
<dbReference type="InterPro" id="IPR016040">
    <property type="entry name" value="NAD(P)-bd_dom"/>
</dbReference>
<reference evidence="2 3" key="1">
    <citation type="submission" date="2019-11" db="EMBL/GenBank/DDBJ databases">
        <title>Pedobacter sp. HMF7056 Genome sequencing and assembly.</title>
        <authorList>
            <person name="Kang H."/>
            <person name="Kim H."/>
            <person name="Joh K."/>
        </authorList>
    </citation>
    <scope>NUCLEOTIDE SEQUENCE [LARGE SCALE GENOMIC DNA]</scope>
    <source>
        <strain evidence="2 3">HMF7056</strain>
    </source>
</reference>
<dbReference type="Gene3D" id="3.40.50.720">
    <property type="entry name" value="NAD(P)-binding Rossmann-like Domain"/>
    <property type="match status" value="1"/>
</dbReference>
<dbReference type="Proteomes" id="UP000451233">
    <property type="component" value="Unassembled WGS sequence"/>
</dbReference>
<accession>A0A7K1XUV7</accession>
<comment type="caution">
    <text evidence="2">The sequence shown here is derived from an EMBL/GenBank/DDBJ whole genome shotgun (WGS) entry which is preliminary data.</text>
</comment>
<dbReference type="GO" id="GO:0042602">
    <property type="term" value="F:riboflavin reductase (NADPH) activity"/>
    <property type="evidence" value="ECO:0007669"/>
    <property type="project" value="TreeGrafter"/>
</dbReference>
<evidence type="ECO:0000313" key="3">
    <source>
        <dbReference type="Proteomes" id="UP000451233"/>
    </source>
</evidence>
<dbReference type="Pfam" id="PF13460">
    <property type="entry name" value="NAD_binding_10"/>
    <property type="match status" value="1"/>
</dbReference>
<name>A0A7K1XUV7_9SPHI</name>
<feature type="domain" description="NAD(P)-binding" evidence="1">
    <location>
        <begin position="8"/>
        <end position="205"/>
    </location>
</feature>
<dbReference type="InterPro" id="IPR036291">
    <property type="entry name" value="NAD(P)-bd_dom_sf"/>
</dbReference>
<dbReference type="GO" id="GO:0004074">
    <property type="term" value="F:biliverdin reductase [NAD(P)H] activity"/>
    <property type="evidence" value="ECO:0007669"/>
    <property type="project" value="TreeGrafter"/>
</dbReference>
<dbReference type="AlphaFoldDB" id="A0A7K1XUV7"/>
<dbReference type="SUPFAM" id="SSF51735">
    <property type="entry name" value="NAD(P)-binding Rossmann-fold domains"/>
    <property type="match status" value="1"/>
</dbReference>
<sequence>MNPILLLGATGRLGSCILTELLSRGYTVHVIVRNKSKLPTQPGIVVYEGDVRDEDLLRHAIQGCAAVISALNVSRLSDWPWAKLRTPPCLLSGTAEALIRACTDTPGLRVVICSAWGTSHTRNDLPGWFRWLIAHSNIGVAYQDHERQERLFEASALTNWVIVRPVGLTNGGNGKDVHVSLGNIPKPKLLVTRQSVARFMADLVGDARYTRQMPVIFQ</sequence>
<evidence type="ECO:0000313" key="2">
    <source>
        <dbReference type="EMBL" id="MXV14791.1"/>
    </source>
</evidence>
<keyword evidence="3" id="KW-1185">Reference proteome</keyword>